<protein>
    <submittedName>
        <fullName evidence="1">Uncharacterized protein</fullName>
    </submittedName>
</protein>
<comment type="caution">
    <text evidence="1">The sequence shown here is derived from an EMBL/GenBank/DDBJ whole genome shotgun (WGS) entry which is preliminary data.</text>
</comment>
<dbReference type="InParanoid" id="A0A369K0V5"/>
<organism evidence="1 2">
    <name type="scientific">Hypsizygus marmoreus</name>
    <name type="common">White beech mushroom</name>
    <name type="synonym">Agaricus marmoreus</name>
    <dbReference type="NCBI Taxonomy" id="39966"/>
    <lineage>
        <taxon>Eukaryota</taxon>
        <taxon>Fungi</taxon>
        <taxon>Dikarya</taxon>
        <taxon>Basidiomycota</taxon>
        <taxon>Agaricomycotina</taxon>
        <taxon>Agaricomycetes</taxon>
        <taxon>Agaricomycetidae</taxon>
        <taxon>Agaricales</taxon>
        <taxon>Tricholomatineae</taxon>
        <taxon>Lyophyllaceae</taxon>
        <taxon>Hypsizygus</taxon>
    </lineage>
</organism>
<reference evidence="1" key="1">
    <citation type="submission" date="2018-04" db="EMBL/GenBank/DDBJ databases">
        <title>Whole genome sequencing of Hypsizygus marmoreus.</title>
        <authorList>
            <person name="Choi I.-G."/>
            <person name="Min B."/>
            <person name="Kim J.-G."/>
            <person name="Kim S."/>
            <person name="Oh Y.-L."/>
            <person name="Kong W.-S."/>
            <person name="Park H."/>
            <person name="Jeong J."/>
            <person name="Song E.-S."/>
        </authorList>
    </citation>
    <scope>NUCLEOTIDE SEQUENCE [LARGE SCALE GENOMIC DNA]</scope>
    <source>
        <strain evidence="1">51987-8</strain>
    </source>
</reference>
<dbReference type="Proteomes" id="UP000076154">
    <property type="component" value="Unassembled WGS sequence"/>
</dbReference>
<evidence type="ECO:0000313" key="1">
    <source>
        <dbReference type="EMBL" id="RDB25493.1"/>
    </source>
</evidence>
<gene>
    <name evidence="1" type="ORF">Hypma_007807</name>
</gene>
<dbReference type="AlphaFoldDB" id="A0A369K0V5"/>
<dbReference type="EMBL" id="LUEZ02000041">
    <property type="protein sequence ID" value="RDB25493.1"/>
    <property type="molecule type" value="Genomic_DNA"/>
</dbReference>
<sequence>MTPNLIHTCIYCSRCLSSIHGYEDEPVVDDLLAMELPVTFHHHNVDSSPFDTNMETLKEAFLPGVPSPSFIVTLTPTLS</sequence>
<evidence type="ECO:0000313" key="2">
    <source>
        <dbReference type="Proteomes" id="UP000076154"/>
    </source>
</evidence>
<name>A0A369K0V5_HYPMA</name>
<accession>A0A369K0V5</accession>
<keyword evidence="2" id="KW-1185">Reference proteome</keyword>
<proteinExistence type="predicted"/>